<dbReference type="SUPFAM" id="SSF46689">
    <property type="entry name" value="Homeodomain-like"/>
    <property type="match status" value="1"/>
</dbReference>
<dbReference type="GO" id="GO:0000981">
    <property type="term" value="F:DNA-binding transcription factor activity, RNA polymerase II-specific"/>
    <property type="evidence" value="ECO:0007669"/>
    <property type="project" value="InterPro"/>
</dbReference>
<dbReference type="InterPro" id="IPR042160">
    <property type="entry name" value="HD-Zip_IV"/>
</dbReference>
<feature type="DNA-binding region" description="Homeobox" evidence="9">
    <location>
        <begin position="23"/>
        <end position="82"/>
    </location>
</feature>
<dbReference type="InterPro" id="IPR009057">
    <property type="entry name" value="Homeodomain-like_sf"/>
</dbReference>
<sequence length="784" mass="87139">MSSSVTGAAGSGDDGRSSNNKGKRPAYKRLTSAQTAKLEKYIIDCPHPDEAQRRQLAEEVGIEPKQVKFWFQNKRTQIKNQHERADNNALRAENERIQNENLLMKEALNNILCPSCGGPPAAGEDHEHFMQKMLLENAHLKEEASLNSFNTSSFQHVSKLKSELTILVCELVFQHGKISNILSRYLEKEVLHPEDIEQLNAIPNSIDIAGSSSTTPLYDFSVANGTLLNQQQGVSINDVVAGPSSSLLHHQNYVPPPIVADNNDNGEQGVAVMEVALASEVAATAMDELLRLIRLNEPFWVGSAFDGKLVLHGESYEKMFPRVYQFNDGNSRVESSKESGIVNISGIQLVDLFLDSEKWVNAFPTIVTKAQTLEVFEIGLPESRSGALQLMYEEMHGFSPLVASREFQFLRQCHQLEPGSWIITDVSFDSLRNYPFRLPRSRSWRRPSGCLIQELPNSTSCMVTWIEHVEVDDKIQTHRLYRDLVSTNAAYGAQRWIMELQRMCHRSMSYALENIPDHEYGGVINRNEGRRSVMRLGHRLVRLFSENLNMSGKVEFPQLSVEYNSGVRISARRCTEKGQPNGTIVIAATSLWLPLHYHTVFEFLTDINKRSQWDVLFCTTPVHYIAHISNGTHPANNTSIIQPFMSSENNAVIIQESFIDPVGSSYIVYAPVDVEAINVAISGDDSSTIPILPSGFVVCGDGRASMMSNSTTIIAPSVLGGVGSYGYQHRSEGGSLLTVAFQILVNTITCGPNLVNMESVDSINTLLTSTVQKIKDALNCNALH</sequence>
<evidence type="ECO:0000313" key="15">
    <source>
        <dbReference type="EMBL" id="RYR12351.1"/>
    </source>
</evidence>
<dbReference type="STRING" id="3818.A0A444ZDV5"/>
<evidence type="ECO:0000256" key="8">
    <source>
        <dbReference type="ARBA" id="ARBA00023242"/>
    </source>
</evidence>
<feature type="coiled-coil region" evidence="11">
    <location>
        <begin position="75"/>
        <end position="110"/>
    </location>
</feature>
<dbReference type="GO" id="GO:0003677">
    <property type="term" value="F:DNA binding"/>
    <property type="evidence" value="ECO:0007669"/>
    <property type="project" value="UniProtKB-UniRule"/>
</dbReference>
<name>A0A444ZDV5_ARAHY</name>
<dbReference type="FunFam" id="1.10.10.60:FF:000229">
    <property type="entry name" value="Homeobox-leucine zipper protein HDG1"/>
    <property type="match status" value="1"/>
</dbReference>
<dbReference type="AlphaFoldDB" id="A0A444ZDV5"/>
<dbReference type="InterPro" id="IPR017970">
    <property type="entry name" value="Homeobox_CS"/>
</dbReference>
<accession>A0A444ZDV5</accession>
<organism evidence="15 16">
    <name type="scientific">Arachis hypogaea</name>
    <name type="common">Peanut</name>
    <dbReference type="NCBI Taxonomy" id="3818"/>
    <lineage>
        <taxon>Eukaryota</taxon>
        <taxon>Viridiplantae</taxon>
        <taxon>Streptophyta</taxon>
        <taxon>Embryophyta</taxon>
        <taxon>Tracheophyta</taxon>
        <taxon>Spermatophyta</taxon>
        <taxon>Magnoliopsida</taxon>
        <taxon>eudicotyledons</taxon>
        <taxon>Gunneridae</taxon>
        <taxon>Pentapetalae</taxon>
        <taxon>rosids</taxon>
        <taxon>fabids</taxon>
        <taxon>Fabales</taxon>
        <taxon>Fabaceae</taxon>
        <taxon>Papilionoideae</taxon>
        <taxon>50 kb inversion clade</taxon>
        <taxon>dalbergioids sensu lato</taxon>
        <taxon>Dalbergieae</taxon>
        <taxon>Pterocarpus clade</taxon>
        <taxon>Arachis</taxon>
    </lineage>
</organism>
<evidence type="ECO:0000256" key="12">
    <source>
        <dbReference type="SAM" id="MobiDB-lite"/>
    </source>
</evidence>
<dbReference type="CDD" id="cd00086">
    <property type="entry name" value="homeodomain"/>
    <property type="match status" value="1"/>
</dbReference>
<keyword evidence="16" id="KW-1185">Reference proteome</keyword>
<evidence type="ECO:0000256" key="3">
    <source>
        <dbReference type="ARBA" id="ARBA00023015"/>
    </source>
</evidence>
<dbReference type="GO" id="GO:0008289">
    <property type="term" value="F:lipid binding"/>
    <property type="evidence" value="ECO:0007669"/>
    <property type="project" value="InterPro"/>
</dbReference>
<keyword evidence="3" id="KW-0805">Transcription regulation</keyword>
<evidence type="ECO:0000256" key="4">
    <source>
        <dbReference type="ARBA" id="ARBA00023054"/>
    </source>
</evidence>
<keyword evidence="8 9" id="KW-0539">Nucleus</keyword>
<dbReference type="CDD" id="cd08875">
    <property type="entry name" value="START_ArGLABRA2_like"/>
    <property type="match status" value="1"/>
</dbReference>
<dbReference type="InterPro" id="IPR057993">
    <property type="entry name" value="HD-Zip_IV_C"/>
</dbReference>
<evidence type="ECO:0000256" key="10">
    <source>
        <dbReference type="RuleBase" id="RU000682"/>
    </source>
</evidence>
<proteinExistence type="inferred from homology"/>
<evidence type="ECO:0000259" key="13">
    <source>
        <dbReference type="PROSITE" id="PS50071"/>
    </source>
</evidence>
<feature type="domain" description="Homeobox" evidence="13">
    <location>
        <begin position="21"/>
        <end position="81"/>
    </location>
</feature>
<dbReference type="PROSITE" id="PS50848">
    <property type="entry name" value="START"/>
    <property type="match status" value="1"/>
</dbReference>
<gene>
    <name evidence="15" type="ORF">Ahy_B04g069888</name>
</gene>
<evidence type="ECO:0000256" key="2">
    <source>
        <dbReference type="ARBA" id="ARBA00006789"/>
    </source>
</evidence>
<dbReference type="PANTHER" id="PTHR45654:SF9">
    <property type="entry name" value="HOMEOBOX-LEUCINE ZIPPER PROTEIN HDG10-RELATED"/>
    <property type="match status" value="1"/>
</dbReference>
<keyword evidence="6 9" id="KW-0371">Homeobox</keyword>
<dbReference type="Proteomes" id="UP000289738">
    <property type="component" value="Chromosome B04"/>
</dbReference>
<dbReference type="GO" id="GO:0005634">
    <property type="term" value="C:nucleus"/>
    <property type="evidence" value="ECO:0007669"/>
    <property type="project" value="UniProtKB-SubCell"/>
</dbReference>
<protein>
    <recommendedName>
        <fullName evidence="17">Homeobox-leucine zipper protein</fullName>
    </recommendedName>
</protein>
<dbReference type="Pfam" id="PF00046">
    <property type="entry name" value="Homeodomain"/>
    <property type="match status" value="1"/>
</dbReference>
<keyword evidence="7" id="KW-0804">Transcription</keyword>
<evidence type="ECO:0000256" key="1">
    <source>
        <dbReference type="ARBA" id="ARBA00004123"/>
    </source>
</evidence>
<dbReference type="Pfam" id="PF01852">
    <property type="entry name" value="START"/>
    <property type="match status" value="1"/>
</dbReference>
<reference evidence="15 16" key="1">
    <citation type="submission" date="2019-01" db="EMBL/GenBank/DDBJ databases">
        <title>Sequencing of cultivated peanut Arachis hypogaea provides insights into genome evolution and oil improvement.</title>
        <authorList>
            <person name="Chen X."/>
        </authorList>
    </citation>
    <scope>NUCLEOTIDE SEQUENCE [LARGE SCALE GENOMIC DNA]</scope>
    <source>
        <strain evidence="16">cv. Fuhuasheng</strain>
        <tissue evidence="15">Leaves</tissue>
    </source>
</reference>
<dbReference type="PROSITE" id="PS50071">
    <property type="entry name" value="HOMEOBOX_2"/>
    <property type="match status" value="1"/>
</dbReference>
<dbReference type="InterPro" id="IPR002913">
    <property type="entry name" value="START_lipid-bd_dom"/>
</dbReference>
<keyword evidence="5 9" id="KW-0238">DNA-binding</keyword>
<dbReference type="SMART" id="SM00389">
    <property type="entry name" value="HOX"/>
    <property type="match status" value="1"/>
</dbReference>
<dbReference type="SMART" id="SM00234">
    <property type="entry name" value="START"/>
    <property type="match status" value="1"/>
</dbReference>
<evidence type="ECO:0000256" key="7">
    <source>
        <dbReference type="ARBA" id="ARBA00023163"/>
    </source>
</evidence>
<dbReference type="Gene3D" id="1.10.10.60">
    <property type="entry name" value="Homeodomain-like"/>
    <property type="match status" value="1"/>
</dbReference>
<feature type="domain" description="START" evidence="14">
    <location>
        <begin position="271"/>
        <end position="509"/>
    </location>
</feature>
<dbReference type="EMBL" id="SDMP01000014">
    <property type="protein sequence ID" value="RYR12351.1"/>
    <property type="molecule type" value="Genomic_DNA"/>
</dbReference>
<comment type="similarity">
    <text evidence="2">Belongs to the HD-ZIP homeobox family. Class IV subfamily.</text>
</comment>
<dbReference type="PANTHER" id="PTHR45654">
    <property type="entry name" value="HOMEOBOX-LEUCINE ZIPPER PROTEIN MERISTEM L1"/>
    <property type="match status" value="1"/>
</dbReference>
<evidence type="ECO:0000259" key="14">
    <source>
        <dbReference type="PROSITE" id="PS50848"/>
    </source>
</evidence>
<dbReference type="InterPro" id="IPR023393">
    <property type="entry name" value="START-like_dom_sf"/>
</dbReference>
<evidence type="ECO:0000256" key="9">
    <source>
        <dbReference type="PROSITE-ProRule" id="PRU00108"/>
    </source>
</evidence>
<evidence type="ECO:0000256" key="5">
    <source>
        <dbReference type="ARBA" id="ARBA00023125"/>
    </source>
</evidence>
<feature type="region of interest" description="Disordered" evidence="12">
    <location>
        <begin position="1"/>
        <end position="30"/>
    </location>
</feature>
<evidence type="ECO:0000256" key="11">
    <source>
        <dbReference type="SAM" id="Coils"/>
    </source>
</evidence>
<comment type="subcellular location">
    <subcellularLocation>
        <location evidence="1 9 10">Nucleus</location>
    </subcellularLocation>
</comment>
<dbReference type="Pfam" id="PF25797">
    <property type="entry name" value="PDF2_C"/>
    <property type="match status" value="1"/>
</dbReference>
<evidence type="ECO:0000256" key="6">
    <source>
        <dbReference type="ARBA" id="ARBA00023155"/>
    </source>
</evidence>
<keyword evidence="4 11" id="KW-0175">Coiled coil</keyword>
<dbReference type="SUPFAM" id="SSF55961">
    <property type="entry name" value="Bet v1-like"/>
    <property type="match status" value="2"/>
</dbReference>
<evidence type="ECO:0000313" key="16">
    <source>
        <dbReference type="Proteomes" id="UP000289738"/>
    </source>
</evidence>
<dbReference type="Gene3D" id="3.30.530.20">
    <property type="match status" value="1"/>
</dbReference>
<dbReference type="PROSITE" id="PS00027">
    <property type="entry name" value="HOMEOBOX_1"/>
    <property type="match status" value="1"/>
</dbReference>
<dbReference type="InterPro" id="IPR001356">
    <property type="entry name" value="HD"/>
</dbReference>
<comment type="caution">
    <text evidence="15">The sequence shown here is derived from an EMBL/GenBank/DDBJ whole genome shotgun (WGS) entry which is preliminary data.</text>
</comment>
<evidence type="ECO:0008006" key="17">
    <source>
        <dbReference type="Google" id="ProtNLM"/>
    </source>
</evidence>